<sequence>MAFQVSDAWMTDDRRALGDGGVRGGGAAHMGRGVLAARVSAFLFVWLKMFNLWVVGPLGFLLLLGIWACNFWVYIYCKWTVFVFIFGFVLLLCPRMRHFKVTSKQLYRAFT</sequence>
<gene>
    <name evidence="2" type="ORF">ES332_D10G259800v1</name>
</gene>
<feature type="transmembrane region" description="Helical" evidence="1">
    <location>
        <begin position="73"/>
        <end position="93"/>
    </location>
</feature>
<accession>A0A5D2J8J8</accession>
<evidence type="ECO:0000313" key="3">
    <source>
        <dbReference type="Proteomes" id="UP000322667"/>
    </source>
</evidence>
<organism evidence="2 3">
    <name type="scientific">Gossypium tomentosum</name>
    <name type="common">Hawaiian cotton</name>
    <name type="synonym">Gossypium sandvicense</name>
    <dbReference type="NCBI Taxonomy" id="34277"/>
    <lineage>
        <taxon>Eukaryota</taxon>
        <taxon>Viridiplantae</taxon>
        <taxon>Streptophyta</taxon>
        <taxon>Embryophyta</taxon>
        <taxon>Tracheophyta</taxon>
        <taxon>Spermatophyta</taxon>
        <taxon>Magnoliopsida</taxon>
        <taxon>eudicotyledons</taxon>
        <taxon>Gunneridae</taxon>
        <taxon>Pentapetalae</taxon>
        <taxon>rosids</taxon>
        <taxon>malvids</taxon>
        <taxon>Malvales</taxon>
        <taxon>Malvaceae</taxon>
        <taxon>Malvoideae</taxon>
        <taxon>Gossypium</taxon>
    </lineage>
</organism>
<keyword evidence="1" id="KW-0812">Transmembrane</keyword>
<proteinExistence type="predicted"/>
<keyword evidence="1" id="KW-1133">Transmembrane helix</keyword>
<dbReference type="EMBL" id="CM017632">
    <property type="protein sequence ID" value="TYH51251.1"/>
    <property type="molecule type" value="Genomic_DNA"/>
</dbReference>
<dbReference type="Proteomes" id="UP000322667">
    <property type="component" value="Chromosome D10"/>
</dbReference>
<keyword evidence="1" id="KW-0472">Membrane</keyword>
<evidence type="ECO:0000313" key="2">
    <source>
        <dbReference type="EMBL" id="TYH51251.1"/>
    </source>
</evidence>
<reference evidence="2 3" key="1">
    <citation type="submission" date="2019-07" db="EMBL/GenBank/DDBJ databases">
        <title>WGS assembly of Gossypium tomentosum.</title>
        <authorList>
            <person name="Chen Z.J."/>
            <person name="Sreedasyam A."/>
            <person name="Ando A."/>
            <person name="Song Q."/>
            <person name="De L."/>
            <person name="Hulse-Kemp A."/>
            <person name="Ding M."/>
            <person name="Ye W."/>
            <person name="Kirkbride R."/>
            <person name="Jenkins J."/>
            <person name="Plott C."/>
            <person name="Lovell J."/>
            <person name="Lin Y.-M."/>
            <person name="Vaughn R."/>
            <person name="Liu B."/>
            <person name="Li W."/>
            <person name="Simpson S."/>
            <person name="Scheffler B."/>
            <person name="Saski C."/>
            <person name="Grover C."/>
            <person name="Hu G."/>
            <person name="Conover J."/>
            <person name="Carlson J."/>
            <person name="Shu S."/>
            <person name="Boston L."/>
            <person name="Williams M."/>
            <person name="Peterson D."/>
            <person name="Mcgee K."/>
            <person name="Jones D."/>
            <person name="Wendel J."/>
            <person name="Stelly D."/>
            <person name="Grimwood J."/>
            <person name="Schmutz J."/>
        </authorList>
    </citation>
    <scope>NUCLEOTIDE SEQUENCE [LARGE SCALE GENOMIC DNA]</scope>
    <source>
        <strain evidence="2">7179.01</strain>
    </source>
</reference>
<name>A0A5D2J8J8_GOSTO</name>
<protein>
    <submittedName>
        <fullName evidence="2">Uncharacterized protein</fullName>
    </submittedName>
</protein>
<keyword evidence="3" id="KW-1185">Reference proteome</keyword>
<evidence type="ECO:0000256" key="1">
    <source>
        <dbReference type="SAM" id="Phobius"/>
    </source>
</evidence>
<dbReference type="AlphaFoldDB" id="A0A5D2J8J8"/>
<feature type="transmembrane region" description="Helical" evidence="1">
    <location>
        <begin position="39"/>
        <end position="67"/>
    </location>
</feature>